<accession>A0A9X3HGX7</accession>
<sequence length="177" mass="20484">MKRMDLSSLTPEEVKARKAAQADARKKKQRAKEKEEREMAKKKAMLTSTSPEVIELIEELRGLKFRAMIEPIAFWERETGQRLPLPQCVPIDGESPVEFQERNEHYRQVVLATFYSGDFYSRQKAADRKKVFDAKEAREARRLGITVFKLQKRRKIAASIEAKKTSALQRMAEKKAA</sequence>
<gene>
    <name evidence="2" type="ORF">O9X94_00430</name>
</gene>
<dbReference type="Proteomes" id="UP001151309">
    <property type="component" value="Unassembled WGS sequence"/>
</dbReference>
<dbReference type="EMBL" id="JAPZLT010000001">
    <property type="protein sequence ID" value="MCZ7907758.1"/>
    <property type="molecule type" value="Genomic_DNA"/>
</dbReference>
<feature type="compositionally biased region" description="Basic and acidic residues" evidence="1">
    <location>
        <begin position="32"/>
        <end position="41"/>
    </location>
</feature>
<organism evidence="2 3">
    <name type="scientific">Agrobacterium leguminum</name>
    <dbReference type="NCBI Taxonomy" id="2792015"/>
    <lineage>
        <taxon>Bacteria</taxon>
        <taxon>Pseudomonadati</taxon>
        <taxon>Pseudomonadota</taxon>
        <taxon>Alphaproteobacteria</taxon>
        <taxon>Hyphomicrobiales</taxon>
        <taxon>Rhizobiaceae</taxon>
        <taxon>Rhizobium/Agrobacterium group</taxon>
        <taxon>Agrobacterium</taxon>
    </lineage>
</organism>
<reference evidence="2" key="1">
    <citation type="submission" date="2022-12" db="EMBL/GenBank/DDBJ databases">
        <title>Draft genome sequences of 22 rhizogenic Agrobacterium biovar 1 strains, the causative agent of hairy root disease.</title>
        <authorList>
            <person name="Kim N."/>
            <person name="Vargas P."/>
            <person name="Rediers H."/>
        </authorList>
    </citation>
    <scope>NUCLEOTIDE SEQUENCE</scope>
    <source>
        <strain evidence="2">ST07.17.026</strain>
    </source>
</reference>
<dbReference type="RefSeq" id="WP_269830333.1">
    <property type="nucleotide sequence ID" value="NZ_JAPZLT010000001.1"/>
</dbReference>
<protein>
    <submittedName>
        <fullName evidence="2">Uncharacterized protein</fullName>
    </submittedName>
</protein>
<keyword evidence="3" id="KW-1185">Reference proteome</keyword>
<feature type="region of interest" description="Disordered" evidence="1">
    <location>
        <begin position="1"/>
        <end position="45"/>
    </location>
</feature>
<evidence type="ECO:0000256" key="1">
    <source>
        <dbReference type="SAM" id="MobiDB-lite"/>
    </source>
</evidence>
<dbReference type="AlphaFoldDB" id="A0A9X3HGX7"/>
<evidence type="ECO:0000313" key="2">
    <source>
        <dbReference type="EMBL" id="MCZ7907758.1"/>
    </source>
</evidence>
<comment type="caution">
    <text evidence="2">The sequence shown here is derived from an EMBL/GenBank/DDBJ whole genome shotgun (WGS) entry which is preliminary data.</text>
</comment>
<proteinExistence type="predicted"/>
<name>A0A9X3HGX7_9HYPH</name>
<evidence type="ECO:0000313" key="3">
    <source>
        <dbReference type="Proteomes" id="UP001151309"/>
    </source>
</evidence>